<dbReference type="PANTHER" id="PTHR14969">
    <property type="entry name" value="SPHINGOSINE-1-PHOSPHATE PHOSPHOHYDROLASE"/>
    <property type="match status" value="1"/>
</dbReference>
<sequence length="527" mass="54852">MNRLPPHASAPPPEQERTAGMGRFGSRAALGLVALLVGAVPFLLLMLLVQANWSPLASLDGEVGAELNAVVSGNPTLVGVLRGVTDLGGNGAAILVFTLTTVFLLIRGRRRLAAFAVATGVGLAVLVPVTKALIGRARPVVESPVSDIPSNASFPSGHAMVSVVTFGMLALLVLPAVRRRARPWVVVAAVLVALVVGFTRLALGVHFVSDVLAGWFLGAGLLAVTTAAFRVWQHHLGHRTAEPLDPLEVEARDAPHLALPGRRVLPDGRRTVLALLGWATAIAVTLIVLGLLVTGALTDTVVGRFDRAVVRTFLEWRGETLTDVATLVGTLSGTRMVIAVSLTLAVVALAVTASWRPVVFVLVSVLGEVGLYVVVSRLVDRVRPTVLDLTSGLPTGASWPSGHSAAAVAIYGALAALVIACARGRRRRLVLVVPVLIAPAVSLSRIYTAAHYPTDVLAGMLLGTAWVLVCAHYLLPGSPSRCATRRAPGPAGRTPCPDRPGSRSRGARQLGHGSGRVPIRAAGSPPA</sequence>
<evidence type="ECO:0000313" key="4">
    <source>
        <dbReference type="EMBL" id="TQN43081.1"/>
    </source>
</evidence>
<dbReference type="InterPro" id="IPR036938">
    <property type="entry name" value="PAP2/HPO_sf"/>
</dbReference>
<feature type="transmembrane region" description="Helical" evidence="2">
    <location>
        <begin position="213"/>
        <end position="232"/>
    </location>
</feature>
<dbReference type="PANTHER" id="PTHR14969:SF13">
    <property type="entry name" value="AT30094P"/>
    <property type="match status" value="1"/>
</dbReference>
<keyword evidence="2" id="KW-0812">Transmembrane</keyword>
<keyword evidence="5" id="KW-1185">Reference proteome</keyword>
<feature type="transmembrane region" description="Helical" evidence="2">
    <location>
        <begin position="184"/>
        <end position="207"/>
    </location>
</feature>
<dbReference type="SMART" id="SM00014">
    <property type="entry name" value="acidPPc"/>
    <property type="match status" value="2"/>
</dbReference>
<dbReference type="EMBL" id="VFQE01000001">
    <property type="protein sequence ID" value="TQN43081.1"/>
    <property type="molecule type" value="Genomic_DNA"/>
</dbReference>
<protein>
    <submittedName>
        <fullName evidence="4">Undecaprenyl-diphosphatase</fullName>
    </submittedName>
</protein>
<proteinExistence type="predicted"/>
<dbReference type="SUPFAM" id="SSF48317">
    <property type="entry name" value="Acid phosphatase/Vanadium-dependent haloperoxidase"/>
    <property type="match status" value="2"/>
</dbReference>
<evidence type="ECO:0000256" key="1">
    <source>
        <dbReference type="SAM" id="MobiDB-lite"/>
    </source>
</evidence>
<name>A0A543PG88_9ACTN</name>
<feature type="domain" description="Phosphatidic acid phosphatase type 2/haloperoxidase" evidence="3">
    <location>
        <begin position="110"/>
        <end position="226"/>
    </location>
</feature>
<feature type="transmembrane region" description="Helical" evidence="2">
    <location>
        <begin position="399"/>
        <end position="422"/>
    </location>
</feature>
<feature type="transmembrane region" description="Helical" evidence="2">
    <location>
        <begin position="429"/>
        <end position="450"/>
    </location>
</feature>
<keyword evidence="2" id="KW-1133">Transmembrane helix</keyword>
<organism evidence="4 5">
    <name type="scientific">Blastococcus colisei</name>
    <dbReference type="NCBI Taxonomy" id="1564162"/>
    <lineage>
        <taxon>Bacteria</taxon>
        <taxon>Bacillati</taxon>
        <taxon>Actinomycetota</taxon>
        <taxon>Actinomycetes</taxon>
        <taxon>Geodermatophilales</taxon>
        <taxon>Geodermatophilaceae</taxon>
        <taxon>Blastococcus</taxon>
    </lineage>
</organism>
<accession>A0A543PG88</accession>
<reference evidence="4 5" key="1">
    <citation type="submission" date="2019-06" db="EMBL/GenBank/DDBJ databases">
        <title>Sequencing the genomes of 1000 actinobacteria strains.</title>
        <authorList>
            <person name="Klenk H.-P."/>
        </authorList>
    </citation>
    <scope>NUCLEOTIDE SEQUENCE [LARGE SCALE GENOMIC DNA]</scope>
    <source>
        <strain evidence="4 5">DSM 46837</strain>
    </source>
</reference>
<keyword evidence="2" id="KW-0472">Membrane</keyword>
<evidence type="ECO:0000256" key="2">
    <source>
        <dbReference type="SAM" id="Phobius"/>
    </source>
</evidence>
<dbReference type="AlphaFoldDB" id="A0A543PG88"/>
<dbReference type="CDD" id="cd03392">
    <property type="entry name" value="PAP2_like_2"/>
    <property type="match status" value="2"/>
</dbReference>
<dbReference type="RefSeq" id="WP_142025629.1">
    <property type="nucleotide sequence ID" value="NZ_VFQE01000001.1"/>
</dbReference>
<feature type="transmembrane region" description="Helical" evidence="2">
    <location>
        <begin position="358"/>
        <end position="379"/>
    </location>
</feature>
<feature type="region of interest" description="Disordered" evidence="1">
    <location>
        <begin position="484"/>
        <end position="527"/>
    </location>
</feature>
<dbReference type="OrthoDB" id="5289372at2"/>
<comment type="caution">
    <text evidence="4">The sequence shown here is derived from an EMBL/GenBank/DDBJ whole genome shotgun (WGS) entry which is preliminary data.</text>
</comment>
<gene>
    <name evidence="4" type="ORF">FHU33_2504</name>
</gene>
<feature type="transmembrane region" description="Helical" evidence="2">
    <location>
        <begin position="87"/>
        <end position="106"/>
    </location>
</feature>
<feature type="transmembrane region" description="Helical" evidence="2">
    <location>
        <begin position="154"/>
        <end position="177"/>
    </location>
</feature>
<feature type="transmembrane region" description="Helical" evidence="2">
    <location>
        <begin position="456"/>
        <end position="475"/>
    </location>
</feature>
<evidence type="ECO:0000313" key="5">
    <source>
        <dbReference type="Proteomes" id="UP000319865"/>
    </source>
</evidence>
<feature type="transmembrane region" description="Helical" evidence="2">
    <location>
        <begin position="28"/>
        <end position="49"/>
    </location>
</feature>
<feature type="transmembrane region" description="Helical" evidence="2">
    <location>
        <begin position="272"/>
        <end position="297"/>
    </location>
</feature>
<dbReference type="Proteomes" id="UP000319865">
    <property type="component" value="Unassembled WGS sequence"/>
</dbReference>
<dbReference type="InterPro" id="IPR000326">
    <property type="entry name" value="PAP2/HPO"/>
</dbReference>
<feature type="region of interest" description="Disordered" evidence="1">
    <location>
        <begin position="1"/>
        <end position="20"/>
    </location>
</feature>
<feature type="transmembrane region" description="Helical" evidence="2">
    <location>
        <begin position="113"/>
        <end position="134"/>
    </location>
</feature>
<evidence type="ECO:0000259" key="3">
    <source>
        <dbReference type="SMART" id="SM00014"/>
    </source>
</evidence>
<dbReference type="Pfam" id="PF01569">
    <property type="entry name" value="PAP2"/>
    <property type="match status" value="2"/>
</dbReference>
<feature type="domain" description="Phosphatidic acid phosphatase type 2/haloperoxidase" evidence="3">
    <location>
        <begin position="361"/>
        <end position="471"/>
    </location>
</feature>
<dbReference type="Gene3D" id="1.20.144.10">
    <property type="entry name" value="Phosphatidic acid phosphatase type 2/haloperoxidase"/>
    <property type="match status" value="2"/>
</dbReference>
<feature type="transmembrane region" description="Helical" evidence="2">
    <location>
        <begin position="324"/>
        <end position="351"/>
    </location>
</feature>